<evidence type="ECO:0000313" key="9">
    <source>
        <dbReference type="EMBL" id="KWF21176.1"/>
    </source>
</evidence>
<dbReference type="AlphaFoldDB" id="A0A132E8B5"/>
<feature type="domain" description="PpiC" evidence="8">
    <location>
        <begin position="121"/>
        <end position="220"/>
    </location>
</feature>
<dbReference type="Pfam" id="PF13145">
    <property type="entry name" value="Rotamase_2"/>
    <property type="match status" value="1"/>
</dbReference>
<proteinExistence type="inferred from homology"/>
<dbReference type="InterPro" id="IPR050245">
    <property type="entry name" value="PrsA_foldase"/>
</dbReference>
<evidence type="ECO:0000256" key="2">
    <source>
        <dbReference type="ARBA" id="ARBA00007656"/>
    </source>
</evidence>
<gene>
    <name evidence="9" type="ORF">WT56_29430</name>
</gene>
<sequence>MVCVAQAQAPASSTSPTGTVATVNGAAITQAEIDAVLRGSRQPDTPQARQVIKNQLITRVLIQQAAEKANYGSKPEVQTAMQVAKANAETQLYLKDNVKPAPVTDADVKARYNEIVTSLGKDEYKARLIVVKDAATAAAVLSEVKAGKPFDALARQYSIAPSRDAGGELPWVSFKTPASEGKTAGLPVPIANALEKLPVGAIAPESIPVDGALAIVKLDAKRPTQVPGFNQAQATIRQQLEALALEKASAQFVGGLMKGATIQQ</sequence>
<organism evidence="9 10">
    <name type="scientific">Burkholderia pseudomultivorans</name>
    <dbReference type="NCBI Taxonomy" id="1207504"/>
    <lineage>
        <taxon>Bacteria</taxon>
        <taxon>Pseudomonadati</taxon>
        <taxon>Pseudomonadota</taxon>
        <taxon>Betaproteobacteria</taxon>
        <taxon>Burkholderiales</taxon>
        <taxon>Burkholderiaceae</taxon>
        <taxon>Burkholderia</taxon>
        <taxon>Burkholderia cepacia complex</taxon>
    </lineage>
</organism>
<protein>
    <recommendedName>
        <fullName evidence="3">peptidylprolyl isomerase</fullName>
        <ecNumber evidence="3">5.2.1.8</ecNumber>
    </recommendedName>
</protein>
<evidence type="ECO:0000259" key="8">
    <source>
        <dbReference type="PROSITE" id="PS50198"/>
    </source>
</evidence>
<dbReference type="EMBL" id="LPJR01000074">
    <property type="protein sequence ID" value="KWF21176.1"/>
    <property type="molecule type" value="Genomic_DNA"/>
</dbReference>
<dbReference type="SUPFAM" id="SSF109998">
    <property type="entry name" value="Triger factor/SurA peptide-binding domain-like"/>
    <property type="match status" value="1"/>
</dbReference>
<name>A0A132E8B5_9BURK</name>
<evidence type="ECO:0000256" key="7">
    <source>
        <dbReference type="PROSITE-ProRule" id="PRU00278"/>
    </source>
</evidence>
<dbReference type="InterPro" id="IPR046357">
    <property type="entry name" value="PPIase_dom_sf"/>
</dbReference>
<comment type="catalytic activity">
    <reaction evidence="1">
        <text>[protein]-peptidylproline (omega=180) = [protein]-peptidylproline (omega=0)</text>
        <dbReference type="Rhea" id="RHEA:16237"/>
        <dbReference type="Rhea" id="RHEA-COMP:10747"/>
        <dbReference type="Rhea" id="RHEA-COMP:10748"/>
        <dbReference type="ChEBI" id="CHEBI:83833"/>
        <dbReference type="ChEBI" id="CHEBI:83834"/>
        <dbReference type="EC" id="5.2.1.8"/>
    </reaction>
</comment>
<evidence type="ECO:0000256" key="3">
    <source>
        <dbReference type="ARBA" id="ARBA00013194"/>
    </source>
</evidence>
<dbReference type="InterPro" id="IPR027304">
    <property type="entry name" value="Trigger_fact/SurA_dom_sf"/>
</dbReference>
<keyword evidence="6 7" id="KW-0413">Isomerase</keyword>
<accession>A0A132E8B5</accession>
<reference evidence="9 10" key="1">
    <citation type="submission" date="2015-11" db="EMBL/GenBank/DDBJ databases">
        <title>Expanding the genomic diversity of Burkholderia species for the development of highly accurate diagnostics.</title>
        <authorList>
            <person name="Sahl J."/>
            <person name="Keim P."/>
            <person name="Wagner D."/>
        </authorList>
    </citation>
    <scope>NUCLEOTIDE SEQUENCE [LARGE SCALE GENOMIC DNA]</scope>
    <source>
        <strain evidence="9 10">MSMB368WGS</strain>
    </source>
</reference>
<evidence type="ECO:0000256" key="4">
    <source>
        <dbReference type="ARBA" id="ARBA00022729"/>
    </source>
</evidence>
<dbReference type="Proteomes" id="UP000062912">
    <property type="component" value="Unassembled WGS sequence"/>
</dbReference>
<evidence type="ECO:0000256" key="5">
    <source>
        <dbReference type="ARBA" id="ARBA00023110"/>
    </source>
</evidence>
<dbReference type="SUPFAM" id="SSF54534">
    <property type="entry name" value="FKBP-like"/>
    <property type="match status" value="1"/>
</dbReference>
<dbReference type="InterPro" id="IPR000297">
    <property type="entry name" value="PPIase_PpiC"/>
</dbReference>
<dbReference type="PANTHER" id="PTHR47245:SF1">
    <property type="entry name" value="FOLDASE PROTEIN PRSA"/>
    <property type="match status" value="1"/>
</dbReference>
<keyword evidence="5 7" id="KW-0697">Rotamase</keyword>
<comment type="similarity">
    <text evidence="2">Belongs to the PpiC/parvulin rotamase family.</text>
</comment>
<comment type="caution">
    <text evidence="9">The sequence shown here is derived from an EMBL/GenBank/DDBJ whole genome shotgun (WGS) entry which is preliminary data.</text>
</comment>
<dbReference type="Gene3D" id="3.10.50.40">
    <property type="match status" value="1"/>
</dbReference>
<evidence type="ECO:0000313" key="10">
    <source>
        <dbReference type="Proteomes" id="UP000062912"/>
    </source>
</evidence>
<dbReference type="GO" id="GO:0003755">
    <property type="term" value="F:peptidyl-prolyl cis-trans isomerase activity"/>
    <property type="evidence" value="ECO:0007669"/>
    <property type="project" value="UniProtKB-KW"/>
</dbReference>
<keyword evidence="4" id="KW-0732">Signal</keyword>
<dbReference type="EC" id="5.2.1.8" evidence="3"/>
<evidence type="ECO:0000256" key="6">
    <source>
        <dbReference type="ARBA" id="ARBA00023235"/>
    </source>
</evidence>
<evidence type="ECO:0000256" key="1">
    <source>
        <dbReference type="ARBA" id="ARBA00000971"/>
    </source>
</evidence>
<dbReference type="PROSITE" id="PS50198">
    <property type="entry name" value="PPIC_PPIASE_2"/>
    <property type="match status" value="1"/>
</dbReference>
<dbReference type="PANTHER" id="PTHR47245">
    <property type="entry name" value="PEPTIDYLPROLYL ISOMERASE"/>
    <property type="match status" value="1"/>
</dbReference>
<dbReference type="Gene3D" id="1.10.8.1040">
    <property type="match status" value="1"/>
</dbReference>